<evidence type="ECO:0000313" key="1">
    <source>
        <dbReference type="EMBL" id="KAJ7306735.1"/>
    </source>
</evidence>
<protein>
    <submittedName>
        <fullName evidence="1">Uncharacterized protein</fullName>
    </submittedName>
</protein>
<proteinExistence type="predicted"/>
<organism evidence="1 2">
    <name type="scientific">Mycena albidolilacea</name>
    <dbReference type="NCBI Taxonomy" id="1033008"/>
    <lineage>
        <taxon>Eukaryota</taxon>
        <taxon>Fungi</taxon>
        <taxon>Dikarya</taxon>
        <taxon>Basidiomycota</taxon>
        <taxon>Agaricomycotina</taxon>
        <taxon>Agaricomycetes</taxon>
        <taxon>Agaricomycetidae</taxon>
        <taxon>Agaricales</taxon>
        <taxon>Marasmiineae</taxon>
        <taxon>Mycenaceae</taxon>
        <taxon>Mycena</taxon>
    </lineage>
</organism>
<evidence type="ECO:0000313" key="2">
    <source>
        <dbReference type="Proteomes" id="UP001218218"/>
    </source>
</evidence>
<dbReference type="AlphaFoldDB" id="A0AAD7EA23"/>
<reference evidence="1" key="1">
    <citation type="submission" date="2023-03" db="EMBL/GenBank/DDBJ databases">
        <title>Massive genome expansion in bonnet fungi (Mycena s.s.) driven by repeated elements and novel gene families across ecological guilds.</title>
        <authorList>
            <consortium name="Lawrence Berkeley National Laboratory"/>
            <person name="Harder C.B."/>
            <person name="Miyauchi S."/>
            <person name="Viragh M."/>
            <person name="Kuo A."/>
            <person name="Thoen E."/>
            <person name="Andreopoulos B."/>
            <person name="Lu D."/>
            <person name="Skrede I."/>
            <person name="Drula E."/>
            <person name="Henrissat B."/>
            <person name="Morin E."/>
            <person name="Kohler A."/>
            <person name="Barry K."/>
            <person name="LaButti K."/>
            <person name="Morin E."/>
            <person name="Salamov A."/>
            <person name="Lipzen A."/>
            <person name="Mereny Z."/>
            <person name="Hegedus B."/>
            <person name="Baldrian P."/>
            <person name="Stursova M."/>
            <person name="Weitz H."/>
            <person name="Taylor A."/>
            <person name="Grigoriev I.V."/>
            <person name="Nagy L.G."/>
            <person name="Martin F."/>
            <person name="Kauserud H."/>
        </authorList>
    </citation>
    <scope>NUCLEOTIDE SEQUENCE</scope>
    <source>
        <strain evidence="1">CBHHK002</strain>
    </source>
</reference>
<comment type="caution">
    <text evidence="1">The sequence shown here is derived from an EMBL/GenBank/DDBJ whole genome shotgun (WGS) entry which is preliminary data.</text>
</comment>
<dbReference type="EMBL" id="JARIHO010000092">
    <property type="protein sequence ID" value="KAJ7306735.1"/>
    <property type="molecule type" value="Genomic_DNA"/>
</dbReference>
<keyword evidence="2" id="KW-1185">Reference proteome</keyword>
<dbReference type="Proteomes" id="UP001218218">
    <property type="component" value="Unassembled WGS sequence"/>
</dbReference>
<gene>
    <name evidence="1" type="ORF">DFH08DRAFT_975978</name>
</gene>
<sequence length="141" mass="15708">MHTFRLRPLPCRCLRTSLLLTYAAAPRLRPRCMRTPRFHTYLTAAGAHLPAAAQRMRTPPPLHVYPAAAYAPSPLLLGHPAPLLLSTEWVLCCRSIAHRHCMRTPQQPIRSAAARTPRCSLYTRCPLISPLSLVHPAAAHL</sequence>
<accession>A0AAD7EA23</accession>
<name>A0AAD7EA23_9AGAR</name>